<keyword evidence="1" id="KW-0732">Signal</keyword>
<gene>
    <name evidence="2" type="ORF">L7E55_06050</name>
</gene>
<dbReference type="EMBL" id="JAKOAV010000008">
    <property type="protein sequence ID" value="MDF9407925.1"/>
    <property type="molecule type" value="Genomic_DNA"/>
</dbReference>
<sequence length="246" mass="28168">MKFRSAFCILSCIIIIHLLFISSINNALANDADKLTINYFIPHTGYRFSYTSLLNNNDKYDYVTTWEESAPGAYKQIFYNKDGSRSYSIYQLNKDTLMGLESGFEIPESEVIVEKNIEGSDLVFQEQTPGGTWLSRYITIDSYNNISEYKCTYKYNGLERINILGHDVQAANILWEKECAAKQQSFYSEWCNIPSVSKGEDWYVEGMGLVKRVYGISHKGSQALSCTVFLTGIFDANNNKIEFYDN</sequence>
<accession>A0A9X4GYK8</accession>
<feature type="chain" id="PRO_5040810393" evidence="1">
    <location>
        <begin position="30"/>
        <end position="246"/>
    </location>
</feature>
<keyword evidence="3" id="KW-1185">Reference proteome</keyword>
<dbReference type="RefSeq" id="WP_277443180.1">
    <property type="nucleotide sequence ID" value="NZ_JAKOAV010000008.1"/>
</dbReference>
<name>A0A9X4GYK8_9FIRM</name>
<dbReference type="Proteomes" id="UP001154312">
    <property type="component" value="Unassembled WGS sequence"/>
</dbReference>
<dbReference type="AlphaFoldDB" id="A0A9X4GYK8"/>
<proteinExistence type="predicted"/>
<evidence type="ECO:0000313" key="2">
    <source>
        <dbReference type="EMBL" id="MDF9407925.1"/>
    </source>
</evidence>
<evidence type="ECO:0000256" key="1">
    <source>
        <dbReference type="SAM" id="SignalP"/>
    </source>
</evidence>
<evidence type="ECO:0000313" key="3">
    <source>
        <dbReference type="Proteomes" id="UP001154312"/>
    </source>
</evidence>
<comment type="caution">
    <text evidence="2">The sequence shown here is derived from an EMBL/GenBank/DDBJ whole genome shotgun (WGS) entry which is preliminary data.</text>
</comment>
<protein>
    <submittedName>
        <fullName evidence="2">Uncharacterized protein</fullName>
    </submittedName>
</protein>
<reference evidence="2" key="1">
    <citation type="submission" date="2022-02" db="EMBL/GenBank/DDBJ databases">
        <authorList>
            <person name="Leng L."/>
        </authorList>
    </citation>
    <scope>NUCLEOTIDE SEQUENCE</scope>
    <source>
        <strain evidence="2">JI</strain>
    </source>
</reference>
<feature type="signal peptide" evidence="1">
    <location>
        <begin position="1"/>
        <end position="29"/>
    </location>
</feature>
<organism evidence="2 3">
    <name type="scientific">Pelotomaculum isophthalicicum JI</name>
    <dbReference type="NCBI Taxonomy" id="947010"/>
    <lineage>
        <taxon>Bacteria</taxon>
        <taxon>Bacillati</taxon>
        <taxon>Bacillota</taxon>
        <taxon>Clostridia</taxon>
        <taxon>Eubacteriales</taxon>
        <taxon>Desulfotomaculaceae</taxon>
        <taxon>Pelotomaculum</taxon>
    </lineage>
</organism>